<dbReference type="EMBL" id="JAPDHZ010000004">
    <property type="protein sequence ID" value="MDG0793543.1"/>
    <property type="molecule type" value="Genomic_DNA"/>
</dbReference>
<dbReference type="RefSeq" id="WP_277567310.1">
    <property type="nucleotide sequence ID" value="NZ_JAPDHZ010000004.1"/>
</dbReference>
<reference evidence="1 2" key="1">
    <citation type="submission" date="2022-10" db="EMBL/GenBank/DDBJ databases">
        <title>Comparative genomic analysis of Cohnella hashimotonis sp. nov., isolated from the International Space Station.</title>
        <authorList>
            <person name="Simpson A."/>
            <person name="Venkateswaran K."/>
        </authorList>
    </citation>
    <scope>NUCLEOTIDE SEQUENCE [LARGE SCALE GENOMIC DNA]</scope>
    <source>
        <strain evidence="1 2">DSM 18997</strain>
    </source>
</reference>
<organism evidence="1 2">
    <name type="scientific">Cohnella ginsengisoli</name>
    <dbReference type="NCBI Taxonomy" id="425004"/>
    <lineage>
        <taxon>Bacteria</taxon>
        <taxon>Bacillati</taxon>
        <taxon>Bacillota</taxon>
        <taxon>Bacilli</taxon>
        <taxon>Bacillales</taxon>
        <taxon>Paenibacillaceae</taxon>
        <taxon>Cohnella</taxon>
    </lineage>
</organism>
<gene>
    <name evidence="1" type="ORF">OMP38_23935</name>
</gene>
<protein>
    <submittedName>
        <fullName evidence="1">Uncharacterized protein</fullName>
    </submittedName>
</protein>
<comment type="caution">
    <text evidence="1">The sequence shown here is derived from an EMBL/GenBank/DDBJ whole genome shotgun (WGS) entry which is preliminary data.</text>
</comment>
<evidence type="ECO:0000313" key="2">
    <source>
        <dbReference type="Proteomes" id="UP001153387"/>
    </source>
</evidence>
<sequence length="41" mass="4404">MIRSAYGSIDARVDTQLETIREELLQIAAHSTEEGANADGA</sequence>
<accession>A0A9X4KK79</accession>
<name>A0A9X4KK79_9BACL</name>
<proteinExistence type="predicted"/>
<dbReference type="Proteomes" id="UP001153387">
    <property type="component" value="Unassembled WGS sequence"/>
</dbReference>
<evidence type="ECO:0000313" key="1">
    <source>
        <dbReference type="EMBL" id="MDG0793543.1"/>
    </source>
</evidence>
<keyword evidence="2" id="KW-1185">Reference proteome</keyword>
<dbReference type="AlphaFoldDB" id="A0A9X4KK79"/>